<evidence type="ECO:0000313" key="2">
    <source>
        <dbReference type="Proteomes" id="UP000283509"/>
    </source>
</evidence>
<accession>A0A423U952</accession>
<keyword evidence="2" id="KW-1185">Reference proteome</keyword>
<comment type="caution">
    <text evidence="1">The sequence shown here is derived from an EMBL/GenBank/DDBJ whole genome shotgun (WGS) entry which is preliminary data.</text>
</comment>
<reference evidence="1 2" key="2">
    <citation type="submission" date="2019-01" db="EMBL/GenBank/DDBJ databases">
        <title>The decoding of complex shrimp genome reveals the adaptation for benthos swimmer, frequently molting mechanism and breeding impact on genome.</title>
        <authorList>
            <person name="Sun Y."/>
            <person name="Gao Y."/>
            <person name="Yu Y."/>
        </authorList>
    </citation>
    <scope>NUCLEOTIDE SEQUENCE [LARGE SCALE GENOMIC DNA]</scope>
    <source>
        <tissue evidence="1">Muscle</tissue>
    </source>
</reference>
<dbReference type="EMBL" id="QCYY01000370">
    <property type="protein sequence ID" value="ROT85223.1"/>
    <property type="molecule type" value="Genomic_DNA"/>
</dbReference>
<proteinExistence type="predicted"/>
<sequence length="107" mass="12161">MWDATTMVAAMLIIHRMPVFLHNRITELILKILAEPLLILRTPGLVILRVLGATLTVVPHTRIQMLIAELIKGLVNTVGILRRHRSQRPMGCSRERVHQLTTKTQTI</sequence>
<name>A0A423U952_PENVA</name>
<dbReference type="Proteomes" id="UP000283509">
    <property type="component" value="Unassembled WGS sequence"/>
</dbReference>
<protein>
    <submittedName>
        <fullName evidence="1">Uncharacterized protein</fullName>
    </submittedName>
</protein>
<reference evidence="1 2" key="1">
    <citation type="submission" date="2018-04" db="EMBL/GenBank/DDBJ databases">
        <authorList>
            <person name="Zhang X."/>
            <person name="Yuan J."/>
            <person name="Li F."/>
            <person name="Xiang J."/>
        </authorList>
    </citation>
    <scope>NUCLEOTIDE SEQUENCE [LARGE SCALE GENOMIC DNA]</scope>
    <source>
        <tissue evidence="1">Muscle</tissue>
    </source>
</reference>
<dbReference type="AlphaFoldDB" id="A0A423U952"/>
<evidence type="ECO:0000313" key="1">
    <source>
        <dbReference type="EMBL" id="ROT85223.1"/>
    </source>
</evidence>
<gene>
    <name evidence="1" type="ORF">C7M84_019759</name>
</gene>
<organism evidence="1 2">
    <name type="scientific">Penaeus vannamei</name>
    <name type="common">Whiteleg shrimp</name>
    <name type="synonym">Litopenaeus vannamei</name>
    <dbReference type="NCBI Taxonomy" id="6689"/>
    <lineage>
        <taxon>Eukaryota</taxon>
        <taxon>Metazoa</taxon>
        <taxon>Ecdysozoa</taxon>
        <taxon>Arthropoda</taxon>
        <taxon>Crustacea</taxon>
        <taxon>Multicrustacea</taxon>
        <taxon>Malacostraca</taxon>
        <taxon>Eumalacostraca</taxon>
        <taxon>Eucarida</taxon>
        <taxon>Decapoda</taxon>
        <taxon>Dendrobranchiata</taxon>
        <taxon>Penaeoidea</taxon>
        <taxon>Penaeidae</taxon>
        <taxon>Penaeus</taxon>
    </lineage>
</organism>